<evidence type="ECO:0000313" key="1">
    <source>
        <dbReference type="EMBL" id="EJD74407.1"/>
    </source>
</evidence>
<sequence>MLIMLPFVITKYLIVLTIIIILSIAETDAQADVRTLVSFINNLVRADVSYISLISFKP</sequence>
<gene>
    <name evidence="1" type="ORF">LOAG_18279</name>
</gene>
<dbReference type="EMBL" id="JH712311">
    <property type="protein sequence ID" value="EJD74407.1"/>
    <property type="molecule type" value="Genomic_DNA"/>
</dbReference>
<name>A0A1S0UHN9_LOALO</name>
<dbReference type="KEGG" id="loa:LOAG_18279"/>
<dbReference type="RefSeq" id="XP_020305329.1">
    <property type="nucleotide sequence ID" value="XM_020450942.1"/>
</dbReference>
<dbReference type="GeneID" id="31251888"/>
<dbReference type="CTD" id="31251888"/>
<protein>
    <submittedName>
        <fullName evidence="1">Uncharacterized protein</fullName>
    </submittedName>
</protein>
<dbReference type="AlphaFoldDB" id="A0A1S0UHN9"/>
<proteinExistence type="predicted"/>
<accession>A0A1S0UHN9</accession>
<organism evidence="1">
    <name type="scientific">Loa loa</name>
    <name type="common">Eye worm</name>
    <name type="synonym">Filaria loa</name>
    <dbReference type="NCBI Taxonomy" id="7209"/>
    <lineage>
        <taxon>Eukaryota</taxon>
        <taxon>Metazoa</taxon>
        <taxon>Ecdysozoa</taxon>
        <taxon>Nematoda</taxon>
        <taxon>Chromadorea</taxon>
        <taxon>Rhabditida</taxon>
        <taxon>Spirurina</taxon>
        <taxon>Spiruromorpha</taxon>
        <taxon>Filarioidea</taxon>
        <taxon>Onchocercidae</taxon>
        <taxon>Loa</taxon>
    </lineage>
</organism>
<reference evidence="1" key="1">
    <citation type="submission" date="2012-04" db="EMBL/GenBank/DDBJ databases">
        <title>The Genome Sequence of Loa loa.</title>
        <authorList>
            <consortium name="The Broad Institute Genome Sequencing Platform"/>
            <consortium name="Broad Institute Genome Sequencing Center for Infectious Disease"/>
            <person name="Nutman T.B."/>
            <person name="Fink D.L."/>
            <person name="Russ C."/>
            <person name="Young S."/>
            <person name="Zeng Q."/>
            <person name="Gargeya S."/>
            <person name="Alvarado L."/>
            <person name="Berlin A."/>
            <person name="Chapman S.B."/>
            <person name="Chen Z."/>
            <person name="Freedman E."/>
            <person name="Gellesch M."/>
            <person name="Goldberg J."/>
            <person name="Griggs A."/>
            <person name="Gujja S."/>
            <person name="Heilman E.R."/>
            <person name="Heiman D."/>
            <person name="Howarth C."/>
            <person name="Mehta T."/>
            <person name="Neiman D."/>
            <person name="Pearson M."/>
            <person name="Roberts A."/>
            <person name="Saif S."/>
            <person name="Shea T."/>
            <person name="Shenoy N."/>
            <person name="Sisk P."/>
            <person name="Stolte C."/>
            <person name="Sykes S."/>
            <person name="White J."/>
            <person name="Yandava C."/>
            <person name="Haas B."/>
            <person name="Henn M.R."/>
            <person name="Nusbaum C."/>
            <person name="Birren B."/>
        </authorList>
    </citation>
    <scope>NUCLEOTIDE SEQUENCE [LARGE SCALE GENOMIC DNA]</scope>
</reference>
<dbReference type="InParanoid" id="A0A1S0UHN9"/>